<feature type="transmembrane region" description="Helical" evidence="5">
    <location>
        <begin position="101"/>
        <end position="125"/>
    </location>
</feature>
<dbReference type="GO" id="GO:0016020">
    <property type="term" value="C:membrane"/>
    <property type="evidence" value="ECO:0007669"/>
    <property type="project" value="UniProtKB-SubCell"/>
</dbReference>
<evidence type="ECO:0000256" key="1">
    <source>
        <dbReference type="ARBA" id="ARBA00004141"/>
    </source>
</evidence>
<evidence type="ECO:0000256" key="4">
    <source>
        <dbReference type="ARBA" id="ARBA00023136"/>
    </source>
</evidence>
<feature type="domain" description="RDD" evidence="6">
    <location>
        <begin position="45"/>
        <end position="138"/>
    </location>
</feature>
<dbReference type="RefSeq" id="WP_158023101.1">
    <property type="nucleotide sequence ID" value="NZ_LN885086.1"/>
</dbReference>
<protein>
    <recommendedName>
        <fullName evidence="6">RDD domain-containing protein</fullName>
    </recommendedName>
</protein>
<keyword evidence="8" id="KW-1185">Reference proteome</keyword>
<evidence type="ECO:0000256" key="2">
    <source>
        <dbReference type="ARBA" id="ARBA00022692"/>
    </source>
</evidence>
<name>A0A0S4KPI2_9BACT</name>
<evidence type="ECO:0000313" key="8">
    <source>
        <dbReference type="Proteomes" id="UP000066284"/>
    </source>
</evidence>
<gene>
    <name evidence="7" type="ORF">NITINOP_0090</name>
</gene>
<dbReference type="EMBL" id="LN885086">
    <property type="protein sequence ID" value="CUQ65066.1"/>
    <property type="molecule type" value="Genomic_DNA"/>
</dbReference>
<feature type="transmembrane region" description="Helical" evidence="5">
    <location>
        <begin position="32"/>
        <end position="56"/>
    </location>
</feature>
<comment type="subcellular location">
    <subcellularLocation>
        <location evidence="1">Membrane</location>
        <topology evidence="1">Multi-pass membrane protein</topology>
    </subcellularLocation>
</comment>
<dbReference type="KEGG" id="nio:NITINOP_0090"/>
<keyword evidence="3 5" id="KW-1133">Transmembrane helix</keyword>
<dbReference type="InterPro" id="IPR010432">
    <property type="entry name" value="RDD"/>
</dbReference>
<keyword evidence="4 5" id="KW-0472">Membrane</keyword>
<reference evidence="8" key="1">
    <citation type="submission" date="2015-09" db="EMBL/GenBank/DDBJ databases">
        <authorList>
            <person name="Daims H."/>
        </authorList>
    </citation>
    <scope>NUCLEOTIDE SEQUENCE [LARGE SCALE GENOMIC DNA]</scope>
</reference>
<dbReference type="OrthoDB" id="9787732at2"/>
<sequence length="152" mass="16176">MTGEGLTSQFPEQAVYPKAHVLNRFIAKLIDLFIVAAANEMASPVGFLSGLAYLLIADGFAGGKSIGKRLVGLETIRVDGRGPVGFKESIVRNLPLGCAQIAFAIPWVGWLASLAIVAFESLLIIGNEQGRRLGDEVARTQVLDAGRLTVPE</sequence>
<accession>A0A0S4KPI2</accession>
<dbReference type="STRING" id="1715989.NITINOP_0090"/>
<evidence type="ECO:0000256" key="5">
    <source>
        <dbReference type="SAM" id="Phobius"/>
    </source>
</evidence>
<proteinExistence type="predicted"/>
<evidence type="ECO:0000313" key="7">
    <source>
        <dbReference type="EMBL" id="CUQ65066.1"/>
    </source>
</evidence>
<organism evidence="7 8">
    <name type="scientific">Candidatus Nitrospira inopinata</name>
    <dbReference type="NCBI Taxonomy" id="1715989"/>
    <lineage>
        <taxon>Bacteria</taxon>
        <taxon>Pseudomonadati</taxon>
        <taxon>Nitrospirota</taxon>
        <taxon>Nitrospiria</taxon>
        <taxon>Nitrospirales</taxon>
        <taxon>Nitrospiraceae</taxon>
        <taxon>Nitrospira</taxon>
    </lineage>
</organism>
<evidence type="ECO:0000256" key="3">
    <source>
        <dbReference type="ARBA" id="ARBA00022989"/>
    </source>
</evidence>
<dbReference type="Pfam" id="PF06271">
    <property type="entry name" value="RDD"/>
    <property type="match status" value="1"/>
</dbReference>
<dbReference type="AlphaFoldDB" id="A0A0S4KPI2"/>
<keyword evidence="2 5" id="KW-0812">Transmembrane</keyword>
<evidence type="ECO:0000259" key="6">
    <source>
        <dbReference type="Pfam" id="PF06271"/>
    </source>
</evidence>
<dbReference type="Proteomes" id="UP000066284">
    <property type="component" value="Chromosome 1"/>
</dbReference>